<feature type="transmembrane region" description="Helical" evidence="7">
    <location>
        <begin position="91"/>
        <end position="108"/>
    </location>
</feature>
<evidence type="ECO:0000256" key="7">
    <source>
        <dbReference type="SAM" id="Phobius"/>
    </source>
</evidence>
<evidence type="ECO:0000256" key="3">
    <source>
        <dbReference type="ARBA" id="ARBA00022475"/>
    </source>
</evidence>
<dbReference type="EMBL" id="JAPMOU010000003">
    <property type="protein sequence ID" value="MDE1461168.1"/>
    <property type="molecule type" value="Genomic_DNA"/>
</dbReference>
<proteinExistence type="inferred from homology"/>
<dbReference type="RefSeq" id="WP_274687535.1">
    <property type="nucleotide sequence ID" value="NZ_JAPMOU010000003.1"/>
</dbReference>
<evidence type="ECO:0000313" key="8">
    <source>
        <dbReference type="EMBL" id="MDE1461168.1"/>
    </source>
</evidence>
<keyword evidence="3" id="KW-1003">Cell membrane</keyword>
<evidence type="ECO:0000256" key="6">
    <source>
        <dbReference type="ARBA" id="ARBA00023136"/>
    </source>
</evidence>
<keyword evidence="9" id="KW-1185">Reference proteome</keyword>
<feature type="transmembrane region" description="Helical" evidence="7">
    <location>
        <begin position="62"/>
        <end position="84"/>
    </location>
</feature>
<dbReference type="Proteomes" id="UP001528823">
    <property type="component" value="Unassembled WGS sequence"/>
</dbReference>
<keyword evidence="4 7" id="KW-0812">Transmembrane</keyword>
<feature type="transmembrane region" description="Helical" evidence="7">
    <location>
        <begin position="120"/>
        <end position="144"/>
    </location>
</feature>
<evidence type="ECO:0000256" key="1">
    <source>
        <dbReference type="ARBA" id="ARBA00004651"/>
    </source>
</evidence>
<evidence type="ECO:0000256" key="5">
    <source>
        <dbReference type="ARBA" id="ARBA00022989"/>
    </source>
</evidence>
<dbReference type="Pfam" id="PF07681">
    <property type="entry name" value="DoxX"/>
    <property type="match status" value="1"/>
</dbReference>
<organism evidence="8 9">
    <name type="scientific">Spartinivicinus poritis</name>
    <dbReference type="NCBI Taxonomy" id="2994640"/>
    <lineage>
        <taxon>Bacteria</taxon>
        <taxon>Pseudomonadati</taxon>
        <taxon>Pseudomonadota</taxon>
        <taxon>Gammaproteobacteria</taxon>
        <taxon>Oceanospirillales</taxon>
        <taxon>Zooshikellaceae</taxon>
        <taxon>Spartinivicinus</taxon>
    </lineage>
</organism>
<name>A0ABT5U480_9GAMM</name>
<dbReference type="PANTHER" id="PTHR33452">
    <property type="entry name" value="OXIDOREDUCTASE CATD-RELATED"/>
    <property type="match status" value="1"/>
</dbReference>
<protein>
    <submittedName>
        <fullName evidence="8">DoxX family protein</fullName>
    </submittedName>
</protein>
<accession>A0ABT5U480</accession>
<dbReference type="InterPro" id="IPR032808">
    <property type="entry name" value="DoxX"/>
</dbReference>
<sequence length="152" mass="17279">MWQNILKGWQQLTCISNVWFAPVVDLIMRIYVGLVFWRSGDTKLDSWDTTLLLFEHEYNVPVISHTIAAYMATAAELGLSVLLIVGLGTRFAAAGLFLMTLVIELFVFPYGSEGHSTDHYFWLMILGSLWIRGGGAISVDYFLWKKWKQGIV</sequence>
<feature type="transmembrane region" description="Helical" evidence="7">
    <location>
        <begin position="12"/>
        <end position="37"/>
    </location>
</feature>
<gene>
    <name evidence="8" type="ORF">ORQ98_04240</name>
</gene>
<dbReference type="InterPro" id="IPR051907">
    <property type="entry name" value="DoxX-like_oxidoreductase"/>
</dbReference>
<evidence type="ECO:0000256" key="4">
    <source>
        <dbReference type="ARBA" id="ARBA00022692"/>
    </source>
</evidence>
<evidence type="ECO:0000313" key="9">
    <source>
        <dbReference type="Proteomes" id="UP001528823"/>
    </source>
</evidence>
<comment type="subcellular location">
    <subcellularLocation>
        <location evidence="1">Cell membrane</location>
        <topology evidence="1">Multi-pass membrane protein</topology>
    </subcellularLocation>
</comment>
<dbReference type="PANTHER" id="PTHR33452:SF1">
    <property type="entry name" value="INNER MEMBRANE PROTEIN YPHA-RELATED"/>
    <property type="match status" value="1"/>
</dbReference>
<evidence type="ECO:0000256" key="2">
    <source>
        <dbReference type="ARBA" id="ARBA00006679"/>
    </source>
</evidence>
<keyword evidence="6 7" id="KW-0472">Membrane</keyword>
<comment type="caution">
    <text evidence="8">The sequence shown here is derived from an EMBL/GenBank/DDBJ whole genome shotgun (WGS) entry which is preliminary data.</text>
</comment>
<reference evidence="8 9" key="1">
    <citation type="submission" date="2022-11" db="EMBL/GenBank/DDBJ databases">
        <title>Spartinivicinus poritis sp. nov., isolated from scleractinian coral Porites lutea.</title>
        <authorList>
            <person name="Zhang G."/>
            <person name="Cai L."/>
            <person name="Wei Q."/>
        </authorList>
    </citation>
    <scope>NUCLEOTIDE SEQUENCE [LARGE SCALE GENOMIC DNA]</scope>
    <source>
        <strain evidence="8 9">A2-2</strain>
    </source>
</reference>
<keyword evidence="5 7" id="KW-1133">Transmembrane helix</keyword>
<comment type="similarity">
    <text evidence="2">Belongs to the DoxX family.</text>
</comment>